<evidence type="ECO:0000313" key="4">
    <source>
        <dbReference type="Proteomes" id="UP001365781"/>
    </source>
</evidence>
<feature type="coiled-coil region" evidence="1">
    <location>
        <begin position="70"/>
        <end position="121"/>
    </location>
</feature>
<evidence type="ECO:0008006" key="5">
    <source>
        <dbReference type="Google" id="ProtNLM"/>
    </source>
</evidence>
<feature type="compositionally biased region" description="Low complexity" evidence="2">
    <location>
        <begin position="123"/>
        <end position="133"/>
    </location>
</feature>
<reference evidence="3 4" key="1">
    <citation type="submission" date="2024-03" db="EMBL/GenBank/DDBJ databases">
        <title>First Report of Pectobacterium brasiliscabiei causing potato scab in china.</title>
        <authorList>
            <person name="Handique U."/>
        </authorList>
    </citation>
    <scope>NUCLEOTIDE SEQUENCE [LARGE SCALE GENOMIC DNA]</scope>
    <source>
        <strain evidence="3 4">ZRIMU1503</strain>
    </source>
</reference>
<feature type="region of interest" description="Disordered" evidence="2">
    <location>
        <begin position="123"/>
        <end position="156"/>
    </location>
</feature>
<dbReference type="Proteomes" id="UP001365781">
    <property type="component" value="Unassembled WGS sequence"/>
</dbReference>
<evidence type="ECO:0000256" key="1">
    <source>
        <dbReference type="SAM" id="Coils"/>
    </source>
</evidence>
<evidence type="ECO:0000313" key="3">
    <source>
        <dbReference type="EMBL" id="MEI5610008.1"/>
    </source>
</evidence>
<gene>
    <name evidence="3" type="ORF">WB403_12595</name>
</gene>
<comment type="caution">
    <text evidence="3">The sequence shown here is derived from an EMBL/GenBank/DDBJ whole genome shotgun (WGS) entry which is preliminary data.</text>
</comment>
<proteinExistence type="predicted"/>
<name>A0ABU8GA00_9ACTN</name>
<keyword evidence="4" id="KW-1185">Reference proteome</keyword>
<dbReference type="EMBL" id="JBBAYM010000007">
    <property type="protein sequence ID" value="MEI5610008.1"/>
    <property type="molecule type" value="Genomic_DNA"/>
</dbReference>
<dbReference type="RefSeq" id="WP_336558307.1">
    <property type="nucleotide sequence ID" value="NZ_JBBAYL010000004.1"/>
</dbReference>
<keyword evidence="1" id="KW-0175">Coiled coil</keyword>
<evidence type="ECO:0000256" key="2">
    <source>
        <dbReference type="SAM" id="MobiDB-lite"/>
    </source>
</evidence>
<accession>A0ABU8GA00</accession>
<sequence>MIGYVLLIVGGIATAVVVYAVAPAGRGLHRYAVPRAQLRATISRLETDVDDRSTKLLGALSELDGAHEALDATRDERDNALAALEKAESQVTELHEQLRDADQLREANTALKAQLANALAVSSLPPHASPSAPDTSVLEPVPLHRAPLAGRPAGRN</sequence>
<protein>
    <recommendedName>
        <fullName evidence="5">Secreted protein</fullName>
    </recommendedName>
</protein>
<organism evidence="3 4">
    <name type="scientific">Streptomyces brasiliscabiei</name>
    <dbReference type="NCBI Taxonomy" id="2736302"/>
    <lineage>
        <taxon>Bacteria</taxon>
        <taxon>Bacillati</taxon>
        <taxon>Actinomycetota</taxon>
        <taxon>Actinomycetes</taxon>
        <taxon>Kitasatosporales</taxon>
        <taxon>Streptomycetaceae</taxon>
        <taxon>Streptomyces</taxon>
    </lineage>
</organism>